<protein>
    <submittedName>
        <fullName evidence="2">Uncharacterized protein</fullName>
    </submittedName>
</protein>
<dbReference type="EMBL" id="JAPXFL010000002">
    <property type="protein sequence ID" value="KAK9510075.1"/>
    <property type="molecule type" value="Genomic_DNA"/>
</dbReference>
<proteinExistence type="predicted"/>
<keyword evidence="1" id="KW-0732">Signal</keyword>
<comment type="caution">
    <text evidence="2">The sequence shown here is derived from an EMBL/GenBank/DDBJ whole genome shotgun (WGS) entry which is preliminary data.</text>
</comment>
<dbReference type="AlphaFoldDB" id="A0AAW1DP03"/>
<feature type="chain" id="PRO_5043979552" evidence="1">
    <location>
        <begin position="20"/>
        <end position="57"/>
    </location>
</feature>
<organism evidence="2 3">
    <name type="scientific">Rhynocoris fuscipes</name>
    <dbReference type="NCBI Taxonomy" id="488301"/>
    <lineage>
        <taxon>Eukaryota</taxon>
        <taxon>Metazoa</taxon>
        <taxon>Ecdysozoa</taxon>
        <taxon>Arthropoda</taxon>
        <taxon>Hexapoda</taxon>
        <taxon>Insecta</taxon>
        <taxon>Pterygota</taxon>
        <taxon>Neoptera</taxon>
        <taxon>Paraneoptera</taxon>
        <taxon>Hemiptera</taxon>
        <taxon>Heteroptera</taxon>
        <taxon>Panheteroptera</taxon>
        <taxon>Cimicomorpha</taxon>
        <taxon>Reduviidae</taxon>
        <taxon>Harpactorinae</taxon>
        <taxon>Harpactorini</taxon>
        <taxon>Rhynocoris</taxon>
    </lineage>
</organism>
<dbReference type="Proteomes" id="UP001461498">
    <property type="component" value="Unassembled WGS sequence"/>
</dbReference>
<accession>A0AAW1DP03</accession>
<reference evidence="2 3" key="1">
    <citation type="submission" date="2022-12" db="EMBL/GenBank/DDBJ databases">
        <title>Chromosome-level genome assembly of true bugs.</title>
        <authorList>
            <person name="Ma L."/>
            <person name="Li H."/>
        </authorList>
    </citation>
    <scope>NUCLEOTIDE SEQUENCE [LARGE SCALE GENOMIC DNA]</scope>
    <source>
        <strain evidence="2">Lab_2022b</strain>
    </source>
</reference>
<evidence type="ECO:0000313" key="3">
    <source>
        <dbReference type="Proteomes" id="UP001461498"/>
    </source>
</evidence>
<evidence type="ECO:0000256" key="1">
    <source>
        <dbReference type="SAM" id="SignalP"/>
    </source>
</evidence>
<name>A0AAW1DP03_9HEMI</name>
<evidence type="ECO:0000313" key="2">
    <source>
        <dbReference type="EMBL" id="KAK9510075.1"/>
    </source>
</evidence>
<keyword evidence="3" id="KW-1185">Reference proteome</keyword>
<gene>
    <name evidence="2" type="ORF">O3M35_004937</name>
</gene>
<sequence>MKLGLLLLLFLSALCLCLASQGQGIDEEKIYPDDTDEIENEDFNDDFIDPEPFDESW</sequence>
<feature type="signal peptide" evidence="1">
    <location>
        <begin position="1"/>
        <end position="19"/>
    </location>
</feature>